<keyword evidence="2" id="KW-0833">Ubl conjugation pathway</keyword>
<dbReference type="GO" id="GO:0000398">
    <property type="term" value="P:mRNA splicing, via spliceosome"/>
    <property type="evidence" value="ECO:0007669"/>
    <property type="project" value="InterPro"/>
</dbReference>
<dbReference type="InterPro" id="IPR001680">
    <property type="entry name" value="WD40_rpt"/>
</dbReference>
<comment type="function">
    <text evidence="2">Ubiquitin-protein ligase which is mainly involved pre-mRNA splicing and DNA repair. Required for pre-mRNA splicing as component of the spliceosome.</text>
</comment>
<dbReference type="EC" id="2.3.2.27" evidence="2"/>
<dbReference type="InterPro" id="IPR015943">
    <property type="entry name" value="WD40/YVTN_repeat-like_dom_sf"/>
</dbReference>
<keyword evidence="1" id="KW-0853">WD repeat</keyword>
<keyword evidence="2" id="KW-0507">mRNA processing</keyword>
<keyword evidence="2" id="KW-0747">Spliceosome</keyword>
<keyword evidence="2" id="KW-0808">Transferase</keyword>
<dbReference type="Pfam" id="PF00400">
    <property type="entry name" value="WD40"/>
    <property type="match status" value="3"/>
</dbReference>
<dbReference type="GO" id="GO:0071006">
    <property type="term" value="C:U2-type catalytic step 1 spliceosome"/>
    <property type="evidence" value="ECO:0007669"/>
    <property type="project" value="TreeGrafter"/>
</dbReference>
<dbReference type="PANTHER" id="PTHR43995:SF1">
    <property type="entry name" value="PRE-MRNA-PROCESSING FACTOR 19"/>
    <property type="match status" value="1"/>
</dbReference>
<dbReference type="PANTHER" id="PTHR43995">
    <property type="entry name" value="PRE-MRNA-PROCESSING FACTOR 19"/>
    <property type="match status" value="1"/>
</dbReference>
<dbReference type="InterPro" id="IPR036322">
    <property type="entry name" value="WD40_repeat_dom_sf"/>
</dbReference>
<dbReference type="Gene3D" id="2.130.10.10">
    <property type="entry name" value="YVTN repeat-like/Quinoprotein amine dehydrogenase"/>
    <property type="match status" value="1"/>
</dbReference>
<feature type="repeat" description="WD" evidence="1">
    <location>
        <begin position="341"/>
        <end position="373"/>
    </location>
</feature>
<evidence type="ECO:0000313" key="3">
    <source>
        <dbReference type="EMBL" id="CAI0450901.1"/>
    </source>
</evidence>
<organism evidence="3 4">
    <name type="scientific">Linum tenue</name>
    <dbReference type="NCBI Taxonomy" id="586396"/>
    <lineage>
        <taxon>Eukaryota</taxon>
        <taxon>Viridiplantae</taxon>
        <taxon>Streptophyta</taxon>
        <taxon>Embryophyta</taxon>
        <taxon>Tracheophyta</taxon>
        <taxon>Spermatophyta</taxon>
        <taxon>Magnoliopsida</taxon>
        <taxon>eudicotyledons</taxon>
        <taxon>Gunneridae</taxon>
        <taxon>Pentapetalae</taxon>
        <taxon>rosids</taxon>
        <taxon>fabids</taxon>
        <taxon>Malpighiales</taxon>
        <taxon>Linaceae</taxon>
        <taxon>Linum</taxon>
    </lineage>
</organism>
<comment type="subcellular location">
    <subcellularLocation>
        <location evidence="2">Nucleus</location>
    </subcellularLocation>
</comment>
<dbReference type="EMBL" id="CAMGYJ010000007">
    <property type="protein sequence ID" value="CAI0450901.1"/>
    <property type="molecule type" value="Genomic_DNA"/>
</dbReference>
<dbReference type="InterPro" id="IPR038959">
    <property type="entry name" value="Prp19"/>
</dbReference>
<dbReference type="AlphaFoldDB" id="A0AAV0MX81"/>
<keyword evidence="2" id="KW-0508">mRNA splicing</keyword>
<dbReference type="SUPFAM" id="SSF50978">
    <property type="entry name" value="WD40 repeat-like"/>
    <property type="match status" value="1"/>
</dbReference>
<name>A0AAV0MX81_9ROSI</name>
<keyword evidence="2" id="KW-0234">DNA repair</keyword>
<accession>A0AAV0MX81</accession>
<dbReference type="PROSITE" id="PS50082">
    <property type="entry name" value="WD_REPEATS_2"/>
    <property type="match status" value="2"/>
</dbReference>
<dbReference type="Proteomes" id="UP001154282">
    <property type="component" value="Unassembled WGS sequence"/>
</dbReference>
<dbReference type="GO" id="GO:0005737">
    <property type="term" value="C:cytoplasm"/>
    <property type="evidence" value="ECO:0007669"/>
    <property type="project" value="TreeGrafter"/>
</dbReference>
<comment type="subunit">
    <text evidence="2">Homotetramer.</text>
</comment>
<keyword evidence="2" id="KW-0227">DNA damage</keyword>
<comment type="pathway">
    <text evidence="2">Protein modification; protein ubiquitination.</text>
</comment>
<sequence>MSSSSPSSPTSTGNADSEQAYGDTKKLLELAVRILRSDPEVERHCNMYLFKLLEAFLDTSLAQLAFDEECYKLKHDLDMAKLNSLKNLLGVTFEYSSSNFEQTFKNLKVKYCYTRLFPLKESENFDVKATSSSASNNVTRSSASKKKASAASSATSKETVLKAGRLFRAMLATKRSPKGEFDWRAIEKQHTQFIVDARLPENLKYPPHKLRGTWANYASRGGAGRVPPSLKHEYIELMQGESGSAFASRRKKLALRRSSSEPAPFISAKGDATYDKVVDTTCTLASFEDLGRYYQLATHAVHKGRVRSIDVEYSKDIIATGGDDCTAVLFDYSSRKVRSTLTGHSKKVTTVKFAVDGEVFLTGSADKTIRVWERTEDESYVYRHTFKNHMDEVRAITVNAEYVVSASLDATWWLYDLYGDDSGPKVNTTGRDGSWIGAGYTAAAFHPEGTVLGLGTCGGIVKIWDVRKQDPVAELGGHVEAVTAMSFSETHAFLATAAEDGVKLWDCRTWEQLCIPDFIDADTPANSVTFGHSCPYLGVATSSGIRVSNPTEDWNCIKTRTVLSDTGRVSCVGFGQYAKYLAVGSMDGELLLYGLPDEEARPECLETTGVRG</sequence>
<comment type="similarity">
    <text evidence="2">Belongs to the WD repeat PRP19 family.</text>
</comment>
<comment type="catalytic activity">
    <reaction evidence="2">
        <text>S-ubiquitinyl-[E2 ubiquitin-conjugating enzyme]-L-cysteine + [acceptor protein]-L-lysine = [E2 ubiquitin-conjugating enzyme]-L-cysteine + N(6)-ubiquitinyl-[acceptor protein]-L-lysine.</text>
        <dbReference type="EC" id="2.3.2.27"/>
    </reaction>
</comment>
<evidence type="ECO:0000256" key="1">
    <source>
        <dbReference type="PROSITE-ProRule" id="PRU00221"/>
    </source>
</evidence>
<dbReference type="GO" id="GO:0006281">
    <property type="term" value="P:DNA repair"/>
    <property type="evidence" value="ECO:0007669"/>
    <property type="project" value="UniProtKB-KW"/>
</dbReference>
<dbReference type="GO" id="GO:0061630">
    <property type="term" value="F:ubiquitin protein ligase activity"/>
    <property type="evidence" value="ECO:0007669"/>
    <property type="project" value="UniProtKB-UniRule"/>
</dbReference>
<dbReference type="PROSITE" id="PS50294">
    <property type="entry name" value="WD_REPEATS_REGION"/>
    <property type="match status" value="1"/>
</dbReference>
<evidence type="ECO:0000313" key="4">
    <source>
        <dbReference type="Proteomes" id="UP001154282"/>
    </source>
</evidence>
<evidence type="ECO:0000256" key="2">
    <source>
        <dbReference type="RuleBase" id="RU367101"/>
    </source>
</evidence>
<gene>
    <name evidence="3" type="ORF">LITE_LOCUS30688</name>
</gene>
<keyword evidence="2" id="KW-0539">Nucleus</keyword>
<protein>
    <recommendedName>
        <fullName evidence="2">Pre-mRNA-processing factor 19</fullName>
        <ecNumber evidence="2">2.3.2.27</ecNumber>
    </recommendedName>
</protein>
<proteinExistence type="inferred from homology"/>
<dbReference type="GO" id="GO:0070534">
    <property type="term" value="P:protein K63-linked ubiquitination"/>
    <property type="evidence" value="ECO:0007669"/>
    <property type="project" value="UniProtKB-UniRule"/>
</dbReference>
<dbReference type="CDD" id="cd00200">
    <property type="entry name" value="WD40"/>
    <property type="match status" value="1"/>
</dbReference>
<feature type="repeat" description="WD" evidence="1">
    <location>
        <begin position="475"/>
        <end position="506"/>
    </location>
</feature>
<dbReference type="SMART" id="SM00320">
    <property type="entry name" value="WD40"/>
    <property type="match status" value="6"/>
</dbReference>
<comment type="caution">
    <text evidence="3">The sequence shown here is derived from an EMBL/GenBank/DDBJ whole genome shotgun (WGS) entry which is preliminary data.</text>
</comment>
<keyword evidence="4" id="KW-1185">Reference proteome</keyword>
<dbReference type="GO" id="GO:0000974">
    <property type="term" value="C:Prp19 complex"/>
    <property type="evidence" value="ECO:0007669"/>
    <property type="project" value="UniProtKB-UniRule"/>
</dbReference>
<reference evidence="3" key="1">
    <citation type="submission" date="2022-08" db="EMBL/GenBank/DDBJ databases">
        <authorList>
            <person name="Gutierrez-Valencia J."/>
        </authorList>
    </citation>
    <scope>NUCLEOTIDE SEQUENCE</scope>
</reference>